<protein>
    <submittedName>
        <fullName evidence="8">Aquaporin 11</fullName>
    </submittedName>
</protein>
<evidence type="ECO:0000256" key="7">
    <source>
        <dbReference type="SAM" id="SignalP"/>
    </source>
</evidence>
<dbReference type="GeneTree" id="ENSGT00530000063816"/>
<feature type="signal peptide" evidence="7">
    <location>
        <begin position="1"/>
        <end position="19"/>
    </location>
</feature>
<dbReference type="InterPro" id="IPR051883">
    <property type="entry name" value="AQP11/12_channel"/>
</dbReference>
<dbReference type="OMA" id="EHFTVYW"/>
<evidence type="ECO:0000256" key="4">
    <source>
        <dbReference type="ARBA" id="ARBA00022989"/>
    </source>
</evidence>
<keyword evidence="7" id="KW-0732">Signal</keyword>
<organism evidence="8 9">
    <name type="scientific">Eptatretus burgeri</name>
    <name type="common">Inshore hagfish</name>
    <dbReference type="NCBI Taxonomy" id="7764"/>
    <lineage>
        <taxon>Eukaryota</taxon>
        <taxon>Metazoa</taxon>
        <taxon>Chordata</taxon>
        <taxon>Craniata</taxon>
        <taxon>Vertebrata</taxon>
        <taxon>Cyclostomata</taxon>
        <taxon>Myxini</taxon>
        <taxon>Myxiniformes</taxon>
        <taxon>Myxinidae</taxon>
        <taxon>Eptatretinae</taxon>
        <taxon>Eptatretus</taxon>
    </lineage>
</organism>
<feature type="chain" id="PRO_5034153607" evidence="7">
    <location>
        <begin position="20"/>
        <end position="260"/>
    </location>
</feature>
<evidence type="ECO:0000256" key="2">
    <source>
        <dbReference type="ARBA" id="ARBA00005900"/>
    </source>
</evidence>
<evidence type="ECO:0000313" key="9">
    <source>
        <dbReference type="Proteomes" id="UP000694388"/>
    </source>
</evidence>
<feature type="transmembrane region" description="Helical" evidence="6">
    <location>
        <begin position="227"/>
        <end position="246"/>
    </location>
</feature>
<reference evidence="8" key="1">
    <citation type="submission" date="2025-08" db="UniProtKB">
        <authorList>
            <consortium name="Ensembl"/>
        </authorList>
    </citation>
    <scope>IDENTIFICATION</scope>
</reference>
<dbReference type="AlphaFoldDB" id="A0A8C4QYQ3"/>
<sequence>MVLAGSLLALALTVSTCEALRRCSRRLLPGAVHSLLAAELLSTLQLCACTYELRLLGEGGVLTPRFALTLSFAVTLVHGLTLEGCCSPCGALELQYGASEASRDSAARVLAQFVGAVLSGRCAAAFWALGLSPLHAAAPASYLGSGCRSPLRASAALGTAAEALCAFAFHVALLGSRRAQRSLAVPFVSATITALVFAAGGLTGAVFNPTLAFALTFGCPPHNLLTYVQVYWLGPVIGMTAAYILYHRNLPFRRAHLKIH</sequence>
<dbReference type="Gene3D" id="1.20.1080.10">
    <property type="entry name" value="Glycerol uptake facilitator protein"/>
    <property type="match status" value="1"/>
</dbReference>
<dbReference type="PANTHER" id="PTHR21191">
    <property type="entry name" value="AQUAPORIN"/>
    <property type="match status" value="1"/>
</dbReference>
<comment type="subcellular location">
    <subcellularLocation>
        <location evidence="1">Membrane</location>
        <topology evidence="1">Multi-pass membrane protein</topology>
    </subcellularLocation>
</comment>
<keyword evidence="4 6" id="KW-1133">Transmembrane helix</keyword>
<name>A0A8C4QYQ3_EPTBU</name>
<evidence type="ECO:0000256" key="1">
    <source>
        <dbReference type="ARBA" id="ARBA00004141"/>
    </source>
</evidence>
<keyword evidence="5 6" id="KW-0472">Membrane</keyword>
<dbReference type="PANTHER" id="PTHR21191:SF7">
    <property type="entry name" value="AQUAPORIN-11"/>
    <property type="match status" value="1"/>
</dbReference>
<dbReference type="PIRSF" id="PIRSF017529">
    <property type="entry name" value="Aquaporin_11/12"/>
    <property type="match status" value="1"/>
</dbReference>
<dbReference type="PRINTS" id="PR00783">
    <property type="entry name" value="MINTRINSICP"/>
</dbReference>
<evidence type="ECO:0000256" key="3">
    <source>
        <dbReference type="ARBA" id="ARBA00022692"/>
    </source>
</evidence>
<evidence type="ECO:0000313" key="8">
    <source>
        <dbReference type="Ensembl" id="ENSEBUP00000022575.1"/>
    </source>
</evidence>
<evidence type="ECO:0000256" key="6">
    <source>
        <dbReference type="SAM" id="Phobius"/>
    </source>
</evidence>
<comment type="similarity">
    <text evidence="2">Belongs to the MIP/aquaporin (TC 1.A.8) family. AQP11/AQP12 subfamily.</text>
</comment>
<dbReference type="InterPro" id="IPR000425">
    <property type="entry name" value="MIP"/>
</dbReference>
<dbReference type="Ensembl" id="ENSEBUT00000023151.1">
    <property type="protein sequence ID" value="ENSEBUP00000022575.1"/>
    <property type="gene ID" value="ENSEBUG00000013906.1"/>
</dbReference>
<dbReference type="SUPFAM" id="SSF81338">
    <property type="entry name" value="Aquaporin-like"/>
    <property type="match status" value="1"/>
</dbReference>
<dbReference type="GO" id="GO:0005737">
    <property type="term" value="C:cytoplasm"/>
    <property type="evidence" value="ECO:0007669"/>
    <property type="project" value="TreeGrafter"/>
</dbReference>
<reference evidence="8" key="2">
    <citation type="submission" date="2025-09" db="UniProtKB">
        <authorList>
            <consortium name="Ensembl"/>
        </authorList>
    </citation>
    <scope>IDENTIFICATION</scope>
</reference>
<dbReference type="GO" id="GO:0016020">
    <property type="term" value="C:membrane"/>
    <property type="evidence" value="ECO:0007669"/>
    <property type="project" value="UniProtKB-SubCell"/>
</dbReference>
<dbReference type="InterPro" id="IPR023271">
    <property type="entry name" value="Aquaporin-like"/>
</dbReference>
<dbReference type="GO" id="GO:0015267">
    <property type="term" value="F:channel activity"/>
    <property type="evidence" value="ECO:0007669"/>
    <property type="project" value="InterPro"/>
</dbReference>
<dbReference type="InterPro" id="IPR016697">
    <property type="entry name" value="Aquaporin_11/12"/>
</dbReference>
<keyword evidence="9" id="KW-1185">Reference proteome</keyword>
<proteinExistence type="inferred from homology"/>
<feature type="transmembrane region" description="Helical" evidence="6">
    <location>
        <begin position="155"/>
        <end position="175"/>
    </location>
</feature>
<keyword evidence="3 6" id="KW-0812">Transmembrane</keyword>
<accession>A0A8C4QYQ3</accession>
<evidence type="ECO:0000256" key="5">
    <source>
        <dbReference type="ARBA" id="ARBA00023136"/>
    </source>
</evidence>
<feature type="transmembrane region" description="Helical" evidence="6">
    <location>
        <begin position="187"/>
        <end position="207"/>
    </location>
</feature>
<dbReference type="Proteomes" id="UP000694388">
    <property type="component" value="Unplaced"/>
</dbReference>